<dbReference type="InterPro" id="IPR001433">
    <property type="entry name" value="OxRdtase_FAD/NAD-bd"/>
</dbReference>
<dbReference type="SUPFAM" id="SSF63380">
    <property type="entry name" value="Riboflavin synthase domain-like"/>
    <property type="match status" value="1"/>
</dbReference>
<dbReference type="InterPro" id="IPR001094">
    <property type="entry name" value="Flavdoxin-like"/>
</dbReference>
<dbReference type="InterPro" id="IPR008254">
    <property type="entry name" value="Flavodoxin/NO_synth"/>
</dbReference>
<name>A0ABS5F2E1_9PROT</name>
<evidence type="ECO:0000259" key="6">
    <source>
        <dbReference type="PROSITE" id="PS51384"/>
    </source>
</evidence>
<evidence type="ECO:0000256" key="4">
    <source>
        <dbReference type="ARBA" id="ARBA00023797"/>
    </source>
</evidence>
<dbReference type="SUPFAM" id="SSF52218">
    <property type="entry name" value="Flavoproteins"/>
    <property type="match status" value="1"/>
</dbReference>
<dbReference type="Gene3D" id="2.40.30.10">
    <property type="entry name" value="Translation factors"/>
    <property type="match status" value="1"/>
</dbReference>
<keyword evidence="3" id="KW-0813">Transport</keyword>
<protein>
    <recommendedName>
        <fullName evidence="4">NADPH--hemoprotein reductase</fullName>
        <ecNumber evidence="4">1.6.2.4</ecNumber>
    </recommendedName>
</protein>
<evidence type="ECO:0000256" key="3">
    <source>
        <dbReference type="ARBA" id="ARBA00022982"/>
    </source>
</evidence>
<evidence type="ECO:0000256" key="1">
    <source>
        <dbReference type="ARBA" id="ARBA00022630"/>
    </source>
</evidence>
<dbReference type="PANTHER" id="PTHR19384">
    <property type="entry name" value="NITRIC OXIDE SYNTHASE-RELATED"/>
    <property type="match status" value="1"/>
</dbReference>
<dbReference type="InterPro" id="IPR029039">
    <property type="entry name" value="Flavoprotein-like_sf"/>
</dbReference>
<sequence>MPDTDRMLAALTVLLAWLAFSAVIAWRAWRRAQAQRRAAEGTGGPAEYLVVHASQTGFAEQLAARTAEALRSGGLAVRAARIDALTGSHLGNGNRVLFLASTAGEGDAPDDAAVFIRKVMANAADLSSLRYGLLALGDSSYANYCAFGRRLDAWLRERGATPLFPVVEVDDGDAAALRQWEAHLGHLAGRALAPAWRPPRHEAWRLAERRLLNPGSPGAPAFHIALTPPAALPDWQAGDIAEVMPRNAPHAVRAMLAVLDLDPALPVHAEDGTTLAEVLAARRLPEDVADVAGLPAQALVEALPKLPHRDYSIASLPADGTLQLLVREMRHPDGRLGLGSGWLTAHAAAGGTVDLRIRRNAGFHPPPDGRPMILIGNGTGLAGLRAHLKAREAAGHRRNWLIFGERTRAADYFHRDEVEAWVASGLLDRLDLAFSRDQAGRVYVQHLLASAGDTVRGWVGDGAAVYVCGSQAGMATAVHAALAAILDEDGLAALLEAGRYRRDVY</sequence>
<dbReference type="PROSITE" id="PS51384">
    <property type="entry name" value="FAD_FR"/>
    <property type="match status" value="1"/>
</dbReference>
<proteinExistence type="predicted"/>
<dbReference type="RefSeq" id="WP_211854449.1">
    <property type="nucleotide sequence ID" value="NZ_JAAGBB010000025.1"/>
</dbReference>
<feature type="domain" description="Flavodoxin-like" evidence="5">
    <location>
        <begin position="48"/>
        <end position="185"/>
    </location>
</feature>
<organism evidence="7 8">
    <name type="scientific">Plastoroseomonas hellenica</name>
    <dbReference type="NCBI Taxonomy" id="2687306"/>
    <lineage>
        <taxon>Bacteria</taxon>
        <taxon>Pseudomonadati</taxon>
        <taxon>Pseudomonadota</taxon>
        <taxon>Alphaproteobacteria</taxon>
        <taxon>Acetobacterales</taxon>
        <taxon>Acetobacteraceae</taxon>
        <taxon>Plastoroseomonas</taxon>
    </lineage>
</organism>
<evidence type="ECO:0000259" key="5">
    <source>
        <dbReference type="PROSITE" id="PS50902"/>
    </source>
</evidence>
<dbReference type="CDD" id="cd06200">
    <property type="entry name" value="SiR_like1"/>
    <property type="match status" value="1"/>
</dbReference>
<keyword evidence="2" id="KW-0288">FMN</keyword>
<reference evidence="8" key="1">
    <citation type="journal article" date="2021" name="Syst. Appl. Microbiol.">
        <title>Roseomonas hellenica sp. nov., isolated from roots of wild-growing Alkanna tinctoria.</title>
        <authorList>
            <person name="Rat A."/>
            <person name="Naranjo H.D."/>
            <person name="Lebbe L."/>
            <person name="Cnockaert M."/>
            <person name="Krigas N."/>
            <person name="Grigoriadou K."/>
            <person name="Maloupa E."/>
            <person name="Willems A."/>
        </authorList>
    </citation>
    <scope>NUCLEOTIDE SEQUENCE [LARGE SCALE GENOMIC DNA]</scope>
    <source>
        <strain evidence="8">LMG 31523</strain>
    </source>
</reference>
<dbReference type="Gene3D" id="3.40.50.80">
    <property type="entry name" value="Nucleotide-binding domain of ferredoxin-NADP reductase (FNR) module"/>
    <property type="match status" value="1"/>
</dbReference>
<dbReference type="InterPro" id="IPR001709">
    <property type="entry name" value="Flavoprot_Pyr_Nucl_cyt_Rdtase"/>
</dbReference>
<dbReference type="Proteomes" id="UP001196870">
    <property type="component" value="Unassembled WGS sequence"/>
</dbReference>
<comment type="caution">
    <text evidence="7">The sequence shown here is derived from an EMBL/GenBank/DDBJ whole genome shotgun (WGS) entry which is preliminary data.</text>
</comment>
<dbReference type="InterPro" id="IPR017927">
    <property type="entry name" value="FAD-bd_FR_type"/>
</dbReference>
<keyword evidence="8" id="KW-1185">Reference proteome</keyword>
<gene>
    <name evidence="7" type="ORF">GXW71_20300</name>
</gene>
<dbReference type="PRINTS" id="PR00371">
    <property type="entry name" value="FPNCR"/>
</dbReference>
<dbReference type="PRINTS" id="PR00369">
    <property type="entry name" value="FLAVODOXIN"/>
</dbReference>
<evidence type="ECO:0000313" key="7">
    <source>
        <dbReference type="EMBL" id="MBR0666712.1"/>
    </source>
</evidence>
<evidence type="ECO:0000256" key="2">
    <source>
        <dbReference type="ARBA" id="ARBA00022643"/>
    </source>
</evidence>
<dbReference type="EC" id="1.6.2.4" evidence="4"/>
<keyword evidence="3" id="KW-0249">Electron transport</keyword>
<dbReference type="PANTHER" id="PTHR19384:SF17">
    <property type="entry name" value="NADPH--CYTOCHROME P450 REDUCTASE"/>
    <property type="match status" value="1"/>
</dbReference>
<keyword evidence="1" id="KW-0285">Flavoprotein</keyword>
<dbReference type="InterPro" id="IPR039261">
    <property type="entry name" value="FNR_nucleotide-bd"/>
</dbReference>
<feature type="domain" description="FAD-binding FR-type" evidence="6">
    <location>
        <begin position="199"/>
        <end position="366"/>
    </location>
</feature>
<dbReference type="Pfam" id="PF00175">
    <property type="entry name" value="NAD_binding_1"/>
    <property type="match status" value="1"/>
</dbReference>
<accession>A0ABS5F2E1</accession>
<dbReference type="InterPro" id="IPR017938">
    <property type="entry name" value="Riboflavin_synthase-like_b-brl"/>
</dbReference>
<dbReference type="PROSITE" id="PS50902">
    <property type="entry name" value="FLAVODOXIN_LIKE"/>
    <property type="match status" value="1"/>
</dbReference>
<dbReference type="EMBL" id="JAAGBB010000025">
    <property type="protein sequence ID" value="MBR0666712.1"/>
    <property type="molecule type" value="Genomic_DNA"/>
</dbReference>
<dbReference type="SUPFAM" id="SSF52343">
    <property type="entry name" value="Ferredoxin reductase-like, C-terminal NADP-linked domain"/>
    <property type="match status" value="1"/>
</dbReference>
<evidence type="ECO:0000313" key="8">
    <source>
        <dbReference type="Proteomes" id="UP001196870"/>
    </source>
</evidence>
<dbReference type="Gene3D" id="3.40.50.360">
    <property type="match status" value="1"/>
</dbReference>
<dbReference type="Pfam" id="PF00258">
    <property type="entry name" value="Flavodoxin_1"/>
    <property type="match status" value="1"/>
</dbReference>